<evidence type="ECO:0000259" key="10">
    <source>
        <dbReference type="PROSITE" id="PS51030"/>
    </source>
</evidence>
<evidence type="ECO:0000256" key="5">
    <source>
        <dbReference type="ARBA" id="ARBA00023125"/>
    </source>
</evidence>
<feature type="domain" description="Nuclear receptor" evidence="10">
    <location>
        <begin position="51"/>
        <end position="127"/>
    </location>
</feature>
<keyword evidence="5" id="KW-0238">DNA-binding</keyword>
<dbReference type="PROSITE" id="PS51030">
    <property type="entry name" value="NUCLEAR_REC_DBD_2"/>
    <property type="match status" value="1"/>
</dbReference>
<dbReference type="PROSITE" id="PS00031">
    <property type="entry name" value="NUCLEAR_REC_DBD_1"/>
    <property type="match status" value="1"/>
</dbReference>
<dbReference type="KEGG" id="vde:111251714"/>
<dbReference type="InterPro" id="IPR001628">
    <property type="entry name" value="Znf_hrmn_rcpt"/>
</dbReference>
<protein>
    <recommendedName>
        <fullName evidence="10">Nuclear receptor domain-containing protein</fullName>
    </recommendedName>
</protein>
<feature type="compositionally biased region" description="Low complexity" evidence="9">
    <location>
        <begin position="190"/>
        <end position="210"/>
    </location>
</feature>
<keyword evidence="12" id="KW-1185">Reference proteome</keyword>
<dbReference type="Pfam" id="PF00105">
    <property type="entry name" value="zf-C4"/>
    <property type="match status" value="1"/>
</dbReference>
<evidence type="ECO:0000256" key="9">
    <source>
        <dbReference type="SAM" id="MobiDB-lite"/>
    </source>
</evidence>
<keyword evidence="1" id="KW-0479">Metal-binding</keyword>
<dbReference type="GeneID" id="111251714"/>
<dbReference type="SUPFAM" id="SSF57716">
    <property type="entry name" value="Glucocorticoid receptor-like (DNA-binding domain)"/>
    <property type="match status" value="1"/>
</dbReference>
<evidence type="ECO:0000313" key="11">
    <source>
        <dbReference type="EnsemblMetazoa" id="XP_022664329"/>
    </source>
</evidence>
<evidence type="ECO:0000256" key="6">
    <source>
        <dbReference type="ARBA" id="ARBA00023163"/>
    </source>
</evidence>
<dbReference type="InParanoid" id="A0A7M7MHU8"/>
<name>A0A7M7MHU8_VARDE</name>
<evidence type="ECO:0000256" key="7">
    <source>
        <dbReference type="ARBA" id="ARBA00023170"/>
    </source>
</evidence>
<dbReference type="OrthoDB" id="6247587at2759"/>
<keyword evidence="6" id="KW-0804">Transcription</keyword>
<keyword evidence="3" id="KW-0862">Zinc</keyword>
<dbReference type="InterPro" id="IPR013088">
    <property type="entry name" value="Znf_NHR/GATA"/>
</dbReference>
<dbReference type="RefSeq" id="XP_022664329.1">
    <property type="nucleotide sequence ID" value="XM_022808594.1"/>
</dbReference>
<evidence type="ECO:0000256" key="3">
    <source>
        <dbReference type="ARBA" id="ARBA00022833"/>
    </source>
</evidence>
<evidence type="ECO:0000256" key="2">
    <source>
        <dbReference type="ARBA" id="ARBA00022771"/>
    </source>
</evidence>
<feature type="region of interest" description="Disordered" evidence="9">
    <location>
        <begin position="163"/>
        <end position="237"/>
    </location>
</feature>
<keyword evidence="7" id="KW-0675">Receptor</keyword>
<dbReference type="GO" id="GO:0008270">
    <property type="term" value="F:zinc ion binding"/>
    <property type="evidence" value="ECO:0007669"/>
    <property type="project" value="UniProtKB-KW"/>
</dbReference>
<dbReference type="PANTHER" id="PTHR48092">
    <property type="entry name" value="KNIRPS-RELATED PROTEIN-RELATED"/>
    <property type="match status" value="1"/>
</dbReference>
<organism evidence="11 12">
    <name type="scientific">Varroa destructor</name>
    <name type="common">Honeybee mite</name>
    <dbReference type="NCBI Taxonomy" id="109461"/>
    <lineage>
        <taxon>Eukaryota</taxon>
        <taxon>Metazoa</taxon>
        <taxon>Ecdysozoa</taxon>
        <taxon>Arthropoda</taxon>
        <taxon>Chelicerata</taxon>
        <taxon>Arachnida</taxon>
        <taxon>Acari</taxon>
        <taxon>Parasitiformes</taxon>
        <taxon>Mesostigmata</taxon>
        <taxon>Gamasina</taxon>
        <taxon>Dermanyssoidea</taxon>
        <taxon>Varroidae</taxon>
        <taxon>Varroa</taxon>
    </lineage>
</organism>
<dbReference type="GO" id="GO:0043565">
    <property type="term" value="F:sequence-specific DNA binding"/>
    <property type="evidence" value="ECO:0007669"/>
    <property type="project" value="InterPro"/>
</dbReference>
<accession>A0A7M7MHU8</accession>
<evidence type="ECO:0000256" key="1">
    <source>
        <dbReference type="ARBA" id="ARBA00022723"/>
    </source>
</evidence>
<evidence type="ECO:0000313" key="12">
    <source>
        <dbReference type="Proteomes" id="UP000594260"/>
    </source>
</evidence>
<evidence type="ECO:0000256" key="4">
    <source>
        <dbReference type="ARBA" id="ARBA00023015"/>
    </source>
</evidence>
<dbReference type="GO" id="GO:0003700">
    <property type="term" value="F:DNA-binding transcription factor activity"/>
    <property type="evidence" value="ECO:0007669"/>
    <property type="project" value="InterPro"/>
</dbReference>
<dbReference type="Gene3D" id="3.30.50.10">
    <property type="entry name" value="Erythroid Transcription Factor GATA-1, subunit A"/>
    <property type="match status" value="1"/>
</dbReference>
<proteinExistence type="predicted"/>
<keyword evidence="2" id="KW-0863">Zinc-finger</keyword>
<evidence type="ECO:0000256" key="8">
    <source>
        <dbReference type="ARBA" id="ARBA00023242"/>
    </source>
</evidence>
<dbReference type="EnsemblMetazoa" id="XM_022808594">
    <property type="protein sequence ID" value="XP_022664329"/>
    <property type="gene ID" value="LOC111251714"/>
</dbReference>
<dbReference type="PRINTS" id="PR00047">
    <property type="entry name" value="STROIDFINGER"/>
</dbReference>
<dbReference type="Proteomes" id="UP000594260">
    <property type="component" value="Unplaced"/>
</dbReference>
<dbReference type="SMART" id="SM00399">
    <property type="entry name" value="ZnF_C4"/>
    <property type="match status" value="1"/>
</dbReference>
<keyword evidence="8" id="KW-0539">Nucleus</keyword>
<keyword evidence="4" id="KW-0805">Transcription regulation</keyword>
<dbReference type="InterPro" id="IPR050200">
    <property type="entry name" value="Nuclear_hormone_rcpt_NR3"/>
</dbReference>
<feature type="region of interest" description="Disordered" evidence="9">
    <location>
        <begin position="326"/>
        <end position="406"/>
    </location>
</feature>
<sequence length="406" mass="43954">MNTNMTEGKTEKTRPGHEPLADPFLLTATCQGIFETIDWDRLQRSSQHKVSQLCKVCGEPAAGYHFGAFTCEGCKSFFGRTYNNLSALGECKNNGQCIINKKNRTSCKSCRLKKCLLVGMSKSGSRYGRRSNWFKIHCLIQDQAEMSTRLGEQQALYEKQVDTLTRRQSPASPVVERPSLSPVTYPPPSSSAGTTTSTAARSPTPSEATPLSKKQHNHPSQQSHSPETLLFHPSSPVSPISPMTPSKFLFQSAALLGKHKISDFPYSLASRYQAAAAAAAAAAANGLLQLPPGLPTALKQRPDIYPLFGLPSQPLLMNMNSSDEEFGIGDVPEQDTPIDLSLKKDTSTDNASSCESDIDVDDRKSHSGVLTPTSEETSDCAPHCPPIETIVPSTPLDLTGPTIKSN</sequence>
<dbReference type="AlphaFoldDB" id="A0A7M7MHU8"/>
<reference evidence="11" key="1">
    <citation type="submission" date="2021-01" db="UniProtKB">
        <authorList>
            <consortium name="EnsemblMetazoa"/>
        </authorList>
    </citation>
    <scope>IDENTIFICATION</scope>
</reference>